<evidence type="ECO:0000313" key="1">
    <source>
        <dbReference type="Proteomes" id="UP000887579"/>
    </source>
</evidence>
<dbReference type="WBParaSite" id="ES5_v2.g29481.t1">
    <property type="protein sequence ID" value="ES5_v2.g29481.t1"/>
    <property type="gene ID" value="ES5_v2.g29481"/>
</dbReference>
<organism evidence="1 2">
    <name type="scientific">Panagrolaimus sp. ES5</name>
    <dbReference type="NCBI Taxonomy" id="591445"/>
    <lineage>
        <taxon>Eukaryota</taxon>
        <taxon>Metazoa</taxon>
        <taxon>Ecdysozoa</taxon>
        <taxon>Nematoda</taxon>
        <taxon>Chromadorea</taxon>
        <taxon>Rhabditida</taxon>
        <taxon>Tylenchina</taxon>
        <taxon>Panagrolaimomorpha</taxon>
        <taxon>Panagrolaimoidea</taxon>
        <taxon>Panagrolaimidae</taxon>
        <taxon>Panagrolaimus</taxon>
    </lineage>
</organism>
<dbReference type="Proteomes" id="UP000887579">
    <property type="component" value="Unplaced"/>
</dbReference>
<name>A0AC34GIT0_9BILA</name>
<proteinExistence type="predicted"/>
<protein>
    <submittedName>
        <fullName evidence="2">Uncharacterized protein</fullName>
    </submittedName>
</protein>
<reference evidence="2" key="1">
    <citation type="submission" date="2022-11" db="UniProtKB">
        <authorList>
            <consortium name="WormBaseParasite"/>
        </authorList>
    </citation>
    <scope>IDENTIFICATION</scope>
</reference>
<evidence type="ECO:0000313" key="2">
    <source>
        <dbReference type="WBParaSite" id="ES5_v2.g29481.t1"/>
    </source>
</evidence>
<sequence>NLEPWKGKPRYSNFIIENGNGAVKATEDRSGKVVTQGQSYTATHWKRDANGNVVKKKVTLKNSYKKKFISIFKVFSATTPASKIPTPGTLIVIYYDIYSNAQSVPQNTCCQPIPLEAHLTEQADRKARNMVAEGVRPRTAHDIFFKNTANMGLEIGEYNKYRRQFSRWRGAYLPGCVPGKIDTDFTFLYPPSLKKRWLLFQSDKITGFGSDLQLRMMAEAEALQLDSTYGTAPVGYKQ</sequence>
<accession>A0AC34GIT0</accession>